<dbReference type="Proteomes" id="UP001482620">
    <property type="component" value="Unassembled WGS sequence"/>
</dbReference>
<evidence type="ECO:0000313" key="2">
    <source>
        <dbReference type="Proteomes" id="UP001482620"/>
    </source>
</evidence>
<dbReference type="EMBL" id="JAHRIQ010084721">
    <property type="protein sequence ID" value="MEQ2249249.1"/>
    <property type="molecule type" value="Genomic_DNA"/>
</dbReference>
<evidence type="ECO:0000313" key="1">
    <source>
        <dbReference type="EMBL" id="MEQ2249249.1"/>
    </source>
</evidence>
<proteinExistence type="predicted"/>
<accession>A0ABV0UWR7</accession>
<sequence>MTSEILTKRLKLTVFYWGQRGSGIFPSLEQEQGVRTSLARLMRRCARVNSNSPVESPPLRLSEAPLTSKLGGRRLGCHEALNSCGDVCSFKRNIPPFTSK</sequence>
<name>A0ABV0UWR7_9TELE</name>
<organism evidence="1 2">
    <name type="scientific">Ilyodon furcidens</name>
    <name type="common">goldbreast splitfin</name>
    <dbReference type="NCBI Taxonomy" id="33524"/>
    <lineage>
        <taxon>Eukaryota</taxon>
        <taxon>Metazoa</taxon>
        <taxon>Chordata</taxon>
        <taxon>Craniata</taxon>
        <taxon>Vertebrata</taxon>
        <taxon>Euteleostomi</taxon>
        <taxon>Actinopterygii</taxon>
        <taxon>Neopterygii</taxon>
        <taxon>Teleostei</taxon>
        <taxon>Neoteleostei</taxon>
        <taxon>Acanthomorphata</taxon>
        <taxon>Ovalentaria</taxon>
        <taxon>Atherinomorphae</taxon>
        <taxon>Cyprinodontiformes</taxon>
        <taxon>Goodeidae</taxon>
        <taxon>Ilyodon</taxon>
    </lineage>
</organism>
<reference evidence="1 2" key="1">
    <citation type="submission" date="2021-06" db="EMBL/GenBank/DDBJ databases">
        <authorList>
            <person name="Palmer J.M."/>
        </authorList>
    </citation>
    <scope>NUCLEOTIDE SEQUENCE [LARGE SCALE GENOMIC DNA]</scope>
    <source>
        <strain evidence="2">if_2019</strain>
        <tissue evidence="1">Muscle</tissue>
    </source>
</reference>
<gene>
    <name evidence="1" type="ORF">ILYODFUR_027475</name>
</gene>
<comment type="caution">
    <text evidence="1">The sequence shown here is derived from an EMBL/GenBank/DDBJ whole genome shotgun (WGS) entry which is preliminary data.</text>
</comment>
<protein>
    <submittedName>
        <fullName evidence="1">Uncharacterized protein</fullName>
    </submittedName>
</protein>
<keyword evidence="2" id="KW-1185">Reference proteome</keyword>